<keyword evidence="3" id="KW-1185">Reference proteome</keyword>
<feature type="transmembrane region" description="Helical" evidence="1">
    <location>
        <begin position="290"/>
        <end position="314"/>
    </location>
</feature>
<keyword evidence="1" id="KW-1133">Transmembrane helix</keyword>
<accession>A0A8H7CXG5</accession>
<protein>
    <recommendedName>
        <fullName evidence="4">PPPDE domain-containing protein</fullName>
    </recommendedName>
</protein>
<dbReference type="AlphaFoldDB" id="A0A8H7CXG5"/>
<keyword evidence="1" id="KW-0812">Transmembrane</keyword>
<comment type="caution">
    <text evidence="2">The sequence shown here is derived from an EMBL/GenBank/DDBJ whole genome shotgun (WGS) entry which is preliminary data.</text>
</comment>
<dbReference type="Proteomes" id="UP000623467">
    <property type="component" value="Unassembled WGS sequence"/>
</dbReference>
<dbReference type="OrthoDB" id="10422188at2759"/>
<organism evidence="2 3">
    <name type="scientific">Mycena sanguinolenta</name>
    <dbReference type="NCBI Taxonomy" id="230812"/>
    <lineage>
        <taxon>Eukaryota</taxon>
        <taxon>Fungi</taxon>
        <taxon>Dikarya</taxon>
        <taxon>Basidiomycota</taxon>
        <taxon>Agaricomycotina</taxon>
        <taxon>Agaricomycetes</taxon>
        <taxon>Agaricomycetidae</taxon>
        <taxon>Agaricales</taxon>
        <taxon>Marasmiineae</taxon>
        <taxon>Mycenaceae</taxon>
        <taxon>Mycena</taxon>
    </lineage>
</organism>
<gene>
    <name evidence="2" type="ORF">MSAN_01611100</name>
</gene>
<feature type="transmembrane region" description="Helical" evidence="1">
    <location>
        <begin position="326"/>
        <end position="348"/>
    </location>
</feature>
<proteinExistence type="predicted"/>
<sequence length="360" mass="41117">MTHLRSLYLLCDPLPHERLRAAHGSSRASGSEASAVVISHWSIIIPSETVGSFDRYELFQDRGRIVVECCGGGRKIRYMRKTRDVGAVDESDRHQQNVVDFGGHRPVGKTFKSHTDIISIIRGDEPTIKQIWDGEYNLVANNCQNFVLQILKLIASEPPPEYYNIILKEQGKVISKLWSSEGREPPAHLGMWKKRIGSYRFKKGVTQQKIDNEQQDEFCPANIRDAKWYPFSDTAVFLDVFDLDAGYSVVSDKQAWYILSGRMLELVSPHDLTITLMPENFMPASPLDRIVQILPTMGVVTLMLLYLSFFYAFIFPFHHKDVKSWATQRSIVVLSLLPSLILYVVTIIRGIQYNKKHSIE</sequence>
<evidence type="ECO:0000313" key="2">
    <source>
        <dbReference type="EMBL" id="KAF7351777.1"/>
    </source>
</evidence>
<evidence type="ECO:0000256" key="1">
    <source>
        <dbReference type="SAM" id="Phobius"/>
    </source>
</evidence>
<evidence type="ECO:0000313" key="3">
    <source>
        <dbReference type="Proteomes" id="UP000623467"/>
    </source>
</evidence>
<keyword evidence="1" id="KW-0472">Membrane</keyword>
<reference evidence="2" key="1">
    <citation type="submission" date="2020-05" db="EMBL/GenBank/DDBJ databases">
        <title>Mycena genomes resolve the evolution of fungal bioluminescence.</title>
        <authorList>
            <person name="Tsai I.J."/>
        </authorList>
    </citation>
    <scope>NUCLEOTIDE SEQUENCE</scope>
    <source>
        <strain evidence="2">160909Yilan</strain>
    </source>
</reference>
<dbReference type="EMBL" id="JACAZH010000013">
    <property type="protein sequence ID" value="KAF7351777.1"/>
    <property type="molecule type" value="Genomic_DNA"/>
</dbReference>
<name>A0A8H7CXG5_9AGAR</name>
<evidence type="ECO:0008006" key="4">
    <source>
        <dbReference type="Google" id="ProtNLM"/>
    </source>
</evidence>